<comment type="caution">
    <text evidence="8">The sequence shown here is derived from an EMBL/GenBank/DDBJ whole genome shotgun (WGS) entry which is preliminary data.</text>
</comment>
<gene>
    <name evidence="8" type="primary">ytkD</name>
    <name evidence="8" type="ORF">IEO70_19625</name>
</gene>
<dbReference type="GO" id="GO:0005737">
    <property type="term" value="C:cytoplasm"/>
    <property type="evidence" value="ECO:0007669"/>
    <property type="project" value="TreeGrafter"/>
</dbReference>
<keyword evidence="9" id="KW-1185">Reference proteome</keyword>
<name>A0A927HDG0_9BACI</name>
<dbReference type="CDD" id="cd04665">
    <property type="entry name" value="NUDIX_RppH"/>
    <property type="match status" value="1"/>
</dbReference>
<dbReference type="InterPro" id="IPR015797">
    <property type="entry name" value="NUDIX_hydrolase-like_dom_sf"/>
</dbReference>
<dbReference type="PROSITE" id="PS00893">
    <property type="entry name" value="NUDIX_BOX"/>
    <property type="match status" value="1"/>
</dbReference>
<dbReference type="SUPFAM" id="SSF55811">
    <property type="entry name" value="Nudix"/>
    <property type="match status" value="1"/>
</dbReference>
<accession>A0A927HDG0</accession>
<evidence type="ECO:0000259" key="7">
    <source>
        <dbReference type="PROSITE" id="PS51462"/>
    </source>
</evidence>
<evidence type="ECO:0000256" key="3">
    <source>
        <dbReference type="ARBA" id="ARBA00022723"/>
    </source>
</evidence>
<dbReference type="Pfam" id="PF00293">
    <property type="entry name" value="NUDIX"/>
    <property type="match status" value="1"/>
</dbReference>
<evidence type="ECO:0000256" key="2">
    <source>
        <dbReference type="ARBA" id="ARBA00005582"/>
    </source>
</evidence>
<dbReference type="Proteomes" id="UP000602076">
    <property type="component" value="Unassembled WGS sequence"/>
</dbReference>
<keyword evidence="5" id="KW-0460">Magnesium</keyword>
<dbReference type="InterPro" id="IPR000086">
    <property type="entry name" value="NUDIX_hydrolase_dom"/>
</dbReference>
<dbReference type="PRINTS" id="PR00502">
    <property type="entry name" value="NUDIXFAMILY"/>
</dbReference>
<dbReference type="PANTHER" id="PTHR43758:SF8">
    <property type="entry name" value="8-OXO-DGTP DIPHOSPHATASE YTKD-RELATED"/>
    <property type="match status" value="1"/>
</dbReference>
<keyword evidence="3" id="KW-0479">Metal-binding</keyword>
<evidence type="ECO:0000256" key="5">
    <source>
        <dbReference type="ARBA" id="ARBA00022842"/>
    </source>
</evidence>
<dbReference type="EMBL" id="JACXSI010000070">
    <property type="protein sequence ID" value="MBD3110541.1"/>
    <property type="molecule type" value="Genomic_DNA"/>
</dbReference>
<dbReference type="PANTHER" id="PTHR43758">
    <property type="entry name" value="7,8-DIHYDRO-8-OXOGUANINE TRIPHOSPHATASE"/>
    <property type="match status" value="1"/>
</dbReference>
<dbReference type="InterPro" id="IPR014078">
    <property type="entry name" value="Nudix_YtkD"/>
</dbReference>
<dbReference type="PROSITE" id="PS51462">
    <property type="entry name" value="NUDIX"/>
    <property type="match status" value="1"/>
</dbReference>
<proteinExistence type="inferred from homology"/>
<protein>
    <submittedName>
        <fullName evidence="8">Nucleoside triphosphatase YtkD</fullName>
    </submittedName>
</protein>
<dbReference type="RefSeq" id="WP_191000073.1">
    <property type="nucleotide sequence ID" value="NZ_JACXSI010000070.1"/>
</dbReference>
<evidence type="ECO:0000313" key="8">
    <source>
        <dbReference type="EMBL" id="MBD3110541.1"/>
    </source>
</evidence>
<dbReference type="InterPro" id="IPR020476">
    <property type="entry name" value="Nudix_hydrolase"/>
</dbReference>
<dbReference type="InterPro" id="IPR020084">
    <property type="entry name" value="NUDIX_hydrolase_CS"/>
</dbReference>
<reference evidence="8" key="1">
    <citation type="submission" date="2020-09" db="EMBL/GenBank/DDBJ databases">
        <title>Bacillus faecalis sp. nov., a moderately halophilic bacterium isolated from cow faeces.</title>
        <authorList>
            <person name="Jiang L."/>
            <person name="Lee J."/>
        </authorList>
    </citation>
    <scope>NUCLEOTIDE SEQUENCE</scope>
    <source>
        <strain evidence="8">AGMB 02131</strain>
    </source>
</reference>
<evidence type="ECO:0000256" key="1">
    <source>
        <dbReference type="ARBA" id="ARBA00001946"/>
    </source>
</evidence>
<evidence type="ECO:0000256" key="6">
    <source>
        <dbReference type="RuleBase" id="RU003476"/>
    </source>
</evidence>
<dbReference type="GO" id="GO:0016818">
    <property type="term" value="F:hydrolase activity, acting on acid anhydrides, in phosphorus-containing anhydrides"/>
    <property type="evidence" value="ECO:0007669"/>
    <property type="project" value="TreeGrafter"/>
</dbReference>
<comment type="cofactor">
    <cofactor evidence="1">
        <name>Mg(2+)</name>
        <dbReference type="ChEBI" id="CHEBI:18420"/>
    </cofactor>
</comment>
<dbReference type="Gene3D" id="3.90.79.10">
    <property type="entry name" value="Nucleoside Triphosphate Pyrophosphohydrolase"/>
    <property type="match status" value="1"/>
</dbReference>
<evidence type="ECO:0000256" key="4">
    <source>
        <dbReference type="ARBA" id="ARBA00022801"/>
    </source>
</evidence>
<dbReference type="GO" id="GO:0046872">
    <property type="term" value="F:metal ion binding"/>
    <property type="evidence" value="ECO:0007669"/>
    <property type="project" value="UniProtKB-KW"/>
</dbReference>
<dbReference type="NCBIfam" id="TIGR02705">
    <property type="entry name" value="nudix_YtkD"/>
    <property type="match status" value="1"/>
</dbReference>
<keyword evidence="4 6" id="KW-0378">Hydrolase</keyword>
<sequence>MDYTFADVLGSQVHFSTEFHPLSSEPKHVLVIVRSPEGWVLTKHKTRGLEFPGGKLEKGETIEQAAIREVWEETGAIIKELHYIGQYSVDDGQDFFVKDVYFAQTEALQQKENYLETDGPMILPQLPDSFDEEQYSFIMRDQVMKLSLQIIKEKHSL</sequence>
<comment type="similarity">
    <text evidence="2 6">Belongs to the Nudix hydrolase family.</text>
</comment>
<evidence type="ECO:0000313" key="9">
    <source>
        <dbReference type="Proteomes" id="UP000602076"/>
    </source>
</evidence>
<feature type="domain" description="Nudix hydrolase" evidence="7">
    <location>
        <begin position="12"/>
        <end position="157"/>
    </location>
</feature>
<organism evidence="8 9">
    <name type="scientific">Peribacillus faecalis</name>
    <dbReference type="NCBI Taxonomy" id="2772559"/>
    <lineage>
        <taxon>Bacteria</taxon>
        <taxon>Bacillati</taxon>
        <taxon>Bacillota</taxon>
        <taxon>Bacilli</taxon>
        <taxon>Bacillales</taxon>
        <taxon>Bacillaceae</taxon>
        <taxon>Peribacillus</taxon>
    </lineage>
</organism>
<dbReference type="AlphaFoldDB" id="A0A927HDG0"/>